<protein>
    <submittedName>
        <fullName evidence="1">Uncharacterized protein</fullName>
    </submittedName>
</protein>
<accession>A0A3B1D8G1</accession>
<dbReference type="AlphaFoldDB" id="A0A3B1D8G1"/>
<organism evidence="1">
    <name type="scientific">hydrothermal vent metagenome</name>
    <dbReference type="NCBI Taxonomy" id="652676"/>
    <lineage>
        <taxon>unclassified sequences</taxon>
        <taxon>metagenomes</taxon>
        <taxon>ecological metagenomes</taxon>
    </lineage>
</organism>
<proteinExistence type="predicted"/>
<sequence length="163" mass="18467">MLPKLAETYKEGGVYLLHKTLLDQFEEYDAQYGVTLSKEITEEKSAQMLDKITSLMLMTCFKELSRVLPEGSSPSALTDALHYEIYGALPNKDSFVAYLTYENPNFEDHKMAPAFKFGKDISEIVAMPDLAFSFLVSQQFAVISDVSGRLTRWILFDEPMEPS</sequence>
<reference evidence="1" key="1">
    <citation type="submission" date="2018-06" db="EMBL/GenBank/DDBJ databases">
        <authorList>
            <person name="Zhirakovskaya E."/>
        </authorList>
    </citation>
    <scope>NUCLEOTIDE SEQUENCE</scope>
</reference>
<evidence type="ECO:0000313" key="1">
    <source>
        <dbReference type="EMBL" id="VAX32434.1"/>
    </source>
</evidence>
<dbReference type="EMBL" id="UOGF01000089">
    <property type="protein sequence ID" value="VAX32434.1"/>
    <property type="molecule type" value="Genomic_DNA"/>
</dbReference>
<gene>
    <name evidence="1" type="ORF">MNBD_NITROSPIRAE01-2149</name>
</gene>
<name>A0A3B1D8G1_9ZZZZ</name>